<keyword evidence="4" id="KW-1185">Reference proteome</keyword>
<accession>R7V4S9</accession>
<dbReference type="PANTHER" id="PTHR40072:SF1">
    <property type="entry name" value="MOLYBDOPTERIN-GUANINE DINUCLEOTIDE BIOSYNTHESIS ADAPTER PROTEIN"/>
    <property type="match status" value="1"/>
</dbReference>
<dbReference type="EMBL" id="KB296748">
    <property type="protein sequence ID" value="ELU11366.1"/>
    <property type="molecule type" value="Genomic_DNA"/>
</dbReference>
<dbReference type="AlphaFoldDB" id="R7V4S9"/>
<dbReference type="Proteomes" id="UP000014760">
    <property type="component" value="Unassembled WGS sequence"/>
</dbReference>
<dbReference type="InterPro" id="IPR027417">
    <property type="entry name" value="P-loop_NTPase"/>
</dbReference>
<dbReference type="NCBIfam" id="TIGR00176">
    <property type="entry name" value="mobB"/>
    <property type="match status" value="1"/>
</dbReference>
<evidence type="ECO:0000313" key="4">
    <source>
        <dbReference type="Proteomes" id="UP000014760"/>
    </source>
</evidence>
<feature type="domain" description="Molybdopterin-guanine dinucleotide biosynthesis protein B (MobB)" evidence="1">
    <location>
        <begin position="6"/>
        <end position="136"/>
    </location>
</feature>
<dbReference type="PANTHER" id="PTHR40072">
    <property type="entry name" value="MOLYBDOPTERIN-GUANINE DINUCLEOTIDE BIOSYNTHESIS ADAPTER PROTEIN-RELATED"/>
    <property type="match status" value="1"/>
</dbReference>
<dbReference type="GO" id="GO:0006777">
    <property type="term" value="P:Mo-molybdopterin cofactor biosynthetic process"/>
    <property type="evidence" value="ECO:0007669"/>
    <property type="project" value="InterPro"/>
</dbReference>
<proteinExistence type="predicted"/>
<name>R7V4S9_CAPTE</name>
<dbReference type="InterPro" id="IPR004435">
    <property type="entry name" value="MobB_dom"/>
</dbReference>
<dbReference type="InterPro" id="IPR052539">
    <property type="entry name" value="MGD_biosynthesis_adapter"/>
</dbReference>
<organism evidence="2">
    <name type="scientific">Capitella teleta</name>
    <name type="common">Polychaete worm</name>
    <dbReference type="NCBI Taxonomy" id="283909"/>
    <lineage>
        <taxon>Eukaryota</taxon>
        <taxon>Metazoa</taxon>
        <taxon>Spiralia</taxon>
        <taxon>Lophotrochozoa</taxon>
        <taxon>Annelida</taxon>
        <taxon>Polychaeta</taxon>
        <taxon>Sedentaria</taxon>
        <taxon>Scolecida</taxon>
        <taxon>Capitellidae</taxon>
        <taxon>Capitella</taxon>
    </lineage>
</organism>
<reference evidence="2 4" key="2">
    <citation type="journal article" date="2013" name="Nature">
        <title>Insights into bilaterian evolution from three spiralian genomes.</title>
        <authorList>
            <person name="Simakov O."/>
            <person name="Marletaz F."/>
            <person name="Cho S.J."/>
            <person name="Edsinger-Gonzales E."/>
            <person name="Havlak P."/>
            <person name="Hellsten U."/>
            <person name="Kuo D.H."/>
            <person name="Larsson T."/>
            <person name="Lv J."/>
            <person name="Arendt D."/>
            <person name="Savage R."/>
            <person name="Osoegawa K."/>
            <person name="de Jong P."/>
            <person name="Grimwood J."/>
            <person name="Chapman J.A."/>
            <person name="Shapiro H."/>
            <person name="Aerts A."/>
            <person name="Otillar R.P."/>
            <person name="Terry A.Y."/>
            <person name="Boore J.L."/>
            <person name="Grigoriev I.V."/>
            <person name="Lindberg D.R."/>
            <person name="Seaver E.C."/>
            <person name="Weisblat D.A."/>
            <person name="Putnam N.H."/>
            <person name="Rokhsar D.S."/>
        </authorList>
    </citation>
    <scope>NUCLEOTIDE SEQUENCE</scope>
    <source>
        <strain evidence="2 4">I ESC-2004</strain>
    </source>
</reference>
<dbReference type="OrthoDB" id="10062247at2759"/>
<dbReference type="SUPFAM" id="SSF52540">
    <property type="entry name" value="P-loop containing nucleoside triphosphate hydrolases"/>
    <property type="match status" value="1"/>
</dbReference>
<evidence type="ECO:0000259" key="1">
    <source>
        <dbReference type="Pfam" id="PF03205"/>
    </source>
</evidence>
<dbReference type="Pfam" id="PF03205">
    <property type="entry name" value="MobB"/>
    <property type="match status" value="1"/>
</dbReference>
<dbReference type="Gene3D" id="3.40.50.300">
    <property type="entry name" value="P-loop containing nucleotide triphosphate hydrolases"/>
    <property type="match status" value="1"/>
</dbReference>
<dbReference type="OMA" id="HTHHNMD"/>
<protein>
    <recommendedName>
        <fullName evidence="1">Molybdopterin-guanine dinucleotide biosynthesis protein B (MobB) domain-containing protein</fullName>
    </recommendedName>
</protein>
<dbReference type="EMBL" id="AMQN01040537">
    <property type="status" value="NOT_ANNOTATED_CDS"/>
    <property type="molecule type" value="Genomic_DNA"/>
</dbReference>
<reference evidence="3" key="3">
    <citation type="submission" date="2015-06" db="UniProtKB">
        <authorList>
            <consortium name="EnsemblMetazoa"/>
        </authorList>
    </citation>
    <scope>IDENTIFICATION</scope>
</reference>
<sequence length="182" mass="20209">MNKTPVFGVVGWKNSGKTHLITRIISNFRRRGYRVSTVKHAHHAFDIDQEGRDSYRHRKAGAGEVLVASRHRWALMHEGDNQEPKLAELIAKLSPCDLILVEGFKQEAHDKLEVCRAEAQQQEPLAGRVPGVVALARELEPGAREGLPCFSPNDDEGITDWIEQHCGLQRPPSAPEGEPGIA</sequence>
<evidence type="ECO:0000313" key="2">
    <source>
        <dbReference type="EMBL" id="ELU11366.1"/>
    </source>
</evidence>
<dbReference type="CDD" id="cd03116">
    <property type="entry name" value="MobB"/>
    <property type="match status" value="1"/>
</dbReference>
<dbReference type="GO" id="GO:0005525">
    <property type="term" value="F:GTP binding"/>
    <property type="evidence" value="ECO:0007669"/>
    <property type="project" value="InterPro"/>
</dbReference>
<dbReference type="HOGENOM" id="CLU_068199_2_1_1"/>
<dbReference type="EnsemblMetazoa" id="CapteT147507">
    <property type="protein sequence ID" value="CapteP147507"/>
    <property type="gene ID" value="CapteG147507"/>
</dbReference>
<gene>
    <name evidence="2" type="ORF">CAPTEDRAFT_147507</name>
</gene>
<reference evidence="4" key="1">
    <citation type="submission" date="2012-12" db="EMBL/GenBank/DDBJ databases">
        <authorList>
            <person name="Hellsten U."/>
            <person name="Grimwood J."/>
            <person name="Chapman J.A."/>
            <person name="Shapiro H."/>
            <person name="Aerts A."/>
            <person name="Otillar R.P."/>
            <person name="Terry A.Y."/>
            <person name="Boore J.L."/>
            <person name="Simakov O."/>
            <person name="Marletaz F."/>
            <person name="Cho S.-J."/>
            <person name="Edsinger-Gonzales E."/>
            <person name="Havlak P."/>
            <person name="Kuo D.-H."/>
            <person name="Larsson T."/>
            <person name="Lv J."/>
            <person name="Arendt D."/>
            <person name="Savage R."/>
            <person name="Osoegawa K."/>
            <person name="de Jong P."/>
            <person name="Lindberg D.R."/>
            <person name="Seaver E.C."/>
            <person name="Weisblat D.A."/>
            <person name="Putnam N.H."/>
            <person name="Grigoriev I.V."/>
            <person name="Rokhsar D.S."/>
        </authorList>
    </citation>
    <scope>NUCLEOTIDE SEQUENCE</scope>
    <source>
        <strain evidence="4">I ESC-2004</strain>
    </source>
</reference>
<evidence type="ECO:0000313" key="3">
    <source>
        <dbReference type="EnsemblMetazoa" id="CapteP147507"/>
    </source>
</evidence>